<feature type="region of interest" description="Disordered" evidence="1">
    <location>
        <begin position="22"/>
        <end position="58"/>
    </location>
</feature>
<evidence type="ECO:0008006" key="4">
    <source>
        <dbReference type="Google" id="ProtNLM"/>
    </source>
</evidence>
<dbReference type="EMBL" id="SHLA01000001">
    <property type="protein sequence ID" value="RZU63644.1"/>
    <property type="molecule type" value="Genomic_DNA"/>
</dbReference>
<keyword evidence="3" id="KW-1185">Reference proteome</keyword>
<organism evidence="2 3">
    <name type="scientific">Zhihengliuella halotolerans</name>
    <dbReference type="NCBI Taxonomy" id="370736"/>
    <lineage>
        <taxon>Bacteria</taxon>
        <taxon>Bacillati</taxon>
        <taxon>Actinomycetota</taxon>
        <taxon>Actinomycetes</taxon>
        <taxon>Micrococcales</taxon>
        <taxon>Micrococcaceae</taxon>
        <taxon>Zhihengliuella</taxon>
    </lineage>
</organism>
<reference evidence="2 3" key="1">
    <citation type="submission" date="2019-02" db="EMBL/GenBank/DDBJ databases">
        <title>Sequencing the genomes of 1000 actinobacteria strains.</title>
        <authorList>
            <person name="Klenk H.-P."/>
        </authorList>
    </citation>
    <scope>NUCLEOTIDE SEQUENCE [LARGE SCALE GENOMIC DNA]</scope>
    <source>
        <strain evidence="2 3">DSM 17364</strain>
    </source>
</reference>
<evidence type="ECO:0000313" key="3">
    <source>
        <dbReference type="Proteomes" id="UP000292685"/>
    </source>
</evidence>
<protein>
    <recommendedName>
        <fullName evidence="4">Cation-transporting ATPase</fullName>
    </recommendedName>
</protein>
<name>A0A4Q8AH56_9MICC</name>
<proteinExistence type="predicted"/>
<accession>A0A4Q8AH56</accession>
<dbReference type="Proteomes" id="UP000292685">
    <property type="component" value="Unassembled WGS sequence"/>
</dbReference>
<feature type="compositionally biased region" description="Basic and acidic residues" evidence="1">
    <location>
        <begin position="26"/>
        <end position="48"/>
    </location>
</feature>
<dbReference type="AlphaFoldDB" id="A0A4Q8AH56"/>
<evidence type="ECO:0000313" key="2">
    <source>
        <dbReference type="EMBL" id="RZU63644.1"/>
    </source>
</evidence>
<sequence>MAMFDKLIRKGKQMAGEYVREQLNQRGDEGRRNGVRDDGRGQQPRRDAMSAGRGGVAPEDQAAIAKYHYMLKTAPPEDMERAHAEAFSRLTPQQRALLQTELSEQLPAAERPASDRPQDLARAATRAEVSRPGFMEKILGRSGSGRSGMGGMAAGAAGGLGAGLLGGVAGAFIGTAIAGPLLDGFSGVGEELAGAAEGLTDGVSGVGEEISAAGEGLTDQAGGFMGDFFGGGGEFGGFGGDGGGFGDFEL</sequence>
<comment type="caution">
    <text evidence="2">The sequence shown here is derived from an EMBL/GenBank/DDBJ whole genome shotgun (WGS) entry which is preliminary data.</text>
</comment>
<evidence type="ECO:0000256" key="1">
    <source>
        <dbReference type="SAM" id="MobiDB-lite"/>
    </source>
</evidence>
<gene>
    <name evidence="2" type="ORF">EV380_3268</name>
</gene>
<feature type="region of interest" description="Disordered" evidence="1">
    <location>
        <begin position="106"/>
        <end position="127"/>
    </location>
</feature>